<sequence length="220" mass="25164">MTFSNQISISDIINIVLTMITLGGMILTFKTLKEMRAQRLLSIKPHIVITNNEWVDVEVDKDGTKSNIIMEVNNIGAGVAKNIEVEYIVDLNQLKNNLKVDKENDIIIINNSFNIENHIVVSKYEKNFSINSVAVSGKEKMSVKWLEMIIDGMVARGPLKIEEVTGKIKIGYEDLLDNKYESIYKFIIKQNMTCIYPEDNKFKVLFRVNVTTIKSNQMKK</sequence>
<name>A0AAE8K7D1_CLOPF</name>
<proteinExistence type="predicted"/>
<keyword evidence="1" id="KW-0812">Transmembrane</keyword>
<keyword evidence="1" id="KW-0472">Membrane</keyword>
<dbReference type="EMBL" id="RQNR01000002">
    <property type="protein sequence ID" value="RQN24872.1"/>
    <property type="molecule type" value="Genomic_DNA"/>
</dbReference>
<evidence type="ECO:0000256" key="1">
    <source>
        <dbReference type="SAM" id="Phobius"/>
    </source>
</evidence>
<evidence type="ECO:0000313" key="3">
    <source>
        <dbReference type="Proteomes" id="UP000273641"/>
    </source>
</evidence>
<feature type="transmembrane region" description="Helical" evidence="1">
    <location>
        <begin position="12"/>
        <end position="32"/>
    </location>
</feature>
<organism evidence="2 3">
    <name type="scientific">Clostridium perfringens</name>
    <dbReference type="NCBI Taxonomy" id="1502"/>
    <lineage>
        <taxon>Bacteria</taxon>
        <taxon>Bacillati</taxon>
        <taxon>Bacillota</taxon>
        <taxon>Clostridia</taxon>
        <taxon>Eubacteriales</taxon>
        <taxon>Clostridiaceae</taxon>
        <taxon>Clostridium</taxon>
    </lineage>
</organism>
<gene>
    <name evidence="2" type="ORF">EHZ11_06470</name>
</gene>
<comment type="caution">
    <text evidence="2">The sequence shown here is derived from an EMBL/GenBank/DDBJ whole genome shotgun (WGS) entry which is preliminary data.</text>
</comment>
<dbReference type="Proteomes" id="UP000273641">
    <property type="component" value="Unassembled WGS sequence"/>
</dbReference>
<dbReference type="AlphaFoldDB" id="A0AAE8K7D1"/>
<reference evidence="2 3" key="1">
    <citation type="submission" date="2018-11" db="EMBL/GenBank/DDBJ databases">
        <title>Draft genome sequences of potential pathogenic Clostridium perfringens from environmental surface water in the North West Province, South Africa.</title>
        <authorList>
            <person name="Fourie J.C.J."/>
            <person name="Sanko T.J."/>
            <person name="Bezuidenhout C."/>
            <person name="Mienie C."/>
            <person name="Adeleke R."/>
        </authorList>
    </citation>
    <scope>NUCLEOTIDE SEQUENCE [LARGE SCALE GENOMIC DNA]</scope>
    <source>
        <strain evidence="2 3">SC4-C13</strain>
    </source>
</reference>
<dbReference type="RefSeq" id="WP_120992913.1">
    <property type="nucleotide sequence ID" value="NZ_CP120749.1"/>
</dbReference>
<accession>A0AAE8K7D1</accession>
<keyword evidence="1" id="KW-1133">Transmembrane helix</keyword>
<protein>
    <submittedName>
        <fullName evidence="2">Uncharacterized protein</fullName>
    </submittedName>
</protein>
<evidence type="ECO:0000313" key="2">
    <source>
        <dbReference type="EMBL" id="RQN24872.1"/>
    </source>
</evidence>